<dbReference type="Gene3D" id="3.30.70.2330">
    <property type="match status" value="1"/>
</dbReference>
<name>A0ABT0E222_9SPHN</name>
<evidence type="ECO:0000313" key="4">
    <source>
        <dbReference type="EMBL" id="MCK0533424.1"/>
    </source>
</evidence>
<dbReference type="EMBL" id="JALKHS010000021">
    <property type="protein sequence ID" value="MCK0533424.1"/>
    <property type="molecule type" value="Genomic_DNA"/>
</dbReference>
<protein>
    <submittedName>
        <fullName evidence="4">HIRAN domain-containing protein</fullName>
    </submittedName>
</protein>
<gene>
    <name evidence="4" type="ORF">MU848_17680</name>
</gene>
<evidence type="ECO:0000313" key="5">
    <source>
        <dbReference type="Proteomes" id="UP001203512"/>
    </source>
</evidence>
<evidence type="ECO:0000259" key="3">
    <source>
        <dbReference type="Pfam" id="PF08797"/>
    </source>
</evidence>
<feature type="domain" description="HIRAN" evidence="3">
    <location>
        <begin position="5"/>
        <end position="82"/>
    </location>
</feature>
<evidence type="ECO:0000256" key="1">
    <source>
        <dbReference type="ARBA" id="ARBA00022723"/>
    </source>
</evidence>
<dbReference type="RefSeq" id="WP_247234607.1">
    <property type="nucleotide sequence ID" value="NZ_JALKHS010000021.1"/>
</dbReference>
<evidence type="ECO:0000256" key="2">
    <source>
        <dbReference type="ARBA" id="ARBA00022801"/>
    </source>
</evidence>
<reference evidence="4 5" key="1">
    <citation type="submission" date="2022-04" db="EMBL/GenBank/DDBJ databases">
        <authorList>
            <person name="Huq M.A."/>
        </authorList>
    </citation>
    <scope>NUCLEOTIDE SEQUENCE [LARGE SCALE GENOMIC DNA]</scope>
    <source>
        <strain evidence="4 5">MAH-33</strain>
    </source>
</reference>
<dbReference type="InterPro" id="IPR014905">
    <property type="entry name" value="HIRAN"/>
</dbReference>
<keyword evidence="2" id="KW-0378">Hydrolase</keyword>
<sequence>MDEVYFVRVVGVSNYQQALAESYAGQAVRFVHEPDNPYDAMALRVENSAGATIGYIPRNSWLRAVIHERGRGVTGSISSVGMARSCMLGVTISVAICDDEVIVASYFPDQLPPEPPKGGFRYWVTSAEASDQRAA</sequence>
<keyword evidence="1" id="KW-0479">Metal-binding</keyword>
<accession>A0ABT0E222</accession>
<dbReference type="Proteomes" id="UP001203512">
    <property type="component" value="Unassembled WGS sequence"/>
</dbReference>
<keyword evidence="5" id="KW-1185">Reference proteome</keyword>
<organism evidence="4 5">
    <name type="scientific">Sphingobium agri</name>
    <dbReference type="NCBI Taxonomy" id="2933566"/>
    <lineage>
        <taxon>Bacteria</taxon>
        <taxon>Pseudomonadati</taxon>
        <taxon>Pseudomonadota</taxon>
        <taxon>Alphaproteobacteria</taxon>
        <taxon>Sphingomonadales</taxon>
        <taxon>Sphingomonadaceae</taxon>
        <taxon>Sphingobium</taxon>
    </lineage>
</organism>
<proteinExistence type="predicted"/>
<comment type="caution">
    <text evidence="4">The sequence shown here is derived from an EMBL/GenBank/DDBJ whole genome shotgun (WGS) entry which is preliminary data.</text>
</comment>
<dbReference type="Pfam" id="PF08797">
    <property type="entry name" value="HIRAN"/>
    <property type="match status" value="1"/>
</dbReference>